<dbReference type="SUPFAM" id="SSF49879">
    <property type="entry name" value="SMAD/FHA domain"/>
    <property type="match status" value="1"/>
</dbReference>
<feature type="region of interest" description="Disordered" evidence="2">
    <location>
        <begin position="306"/>
        <end position="358"/>
    </location>
</feature>
<protein>
    <recommendedName>
        <fullName evidence="3">FHA domain-containing protein</fullName>
    </recommendedName>
</protein>
<feature type="region of interest" description="Disordered" evidence="2">
    <location>
        <begin position="260"/>
        <end position="289"/>
    </location>
</feature>
<feature type="compositionally biased region" description="Low complexity" evidence="2">
    <location>
        <begin position="268"/>
        <end position="278"/>
    </location>
</feature>
<reference evidence="4 5" key="1">
    <citation type="submission" date="2023-07" db="EMBL/GenBank/DDBJ databases">
        <title>Sequencing the genomes of 1000 actinobacteria strains.</title>
        <authorList>
            <person name="Klenk H.-P."/>
        </authorList>
    </citation>
    <scope>NUCLEOTIDE SEQUENCE [LARGE SCALE GENOMIC DNA]</scope>
    <source>
        <strain evidence="4 5">DSM 45554</strain>
    </source>
</reference>
<evidence type="ECO:0000256" key="2">
    <source>
        <dbReference type="SAM" id="MobiDB-lite"/>
    </source>
</evidence>
<organism evidence="4 5">
    <name type="scientific">Promicromonospora iranensis</name>
    <dbReference type="NCBI Taxonomy" id="1105144"/>
    <lineage>
        <taxon>Bacteria</taxon>
        <taxon>Bacillati</taxon>
        <taxon>Actinomycetota</taxon>
        <taxon>Actinomycetes</taxon>
        <taxon>Micrococcales</taxon>
        <taxon>Promicromonosporaceae</taxon>
        <taxon>Promicromonospora</taxon>
    </lineage>
</organism>
<feature type="domain" description="FHA" evidence="3">
    <location>
        <begin position="497"/>
        <end position="553"/>
    </location>
</feature>
<accession>A0ABU2CMW0</accession>
<dbReference type="Gene3D" id="2.60.200.20">
    <property type="match status" value="1"/>
</dbReference>
<dbReference type="InterPro" id="IPR000253">
    <property type="entry name" value="FHA_dom"/>
</dbReference>
<dbReference type="Pfam" id="PF00498">
    <property type="entry name" value="FHA"/>
    <property type="match status" value="1"/>
</dbReference>
<dbReference type="PROSITE" id="PS50006">
    <property type="entry name" value="FHA_DOMAIN"/>
    <property type="match status" value="1"/>
</dbReference>
<dbReference type="Proteomes" id="UP001183585">
    <property type="component" value="Unassembled WGS sequence"/>
</dbReference>
<dbReference type="EMBL" id="JAVDYE010000001">
    <property type="protein sequence ID" value="MDR7382657.1"/>
    <property type="molecule type" value="Genomic_DNA"/>
</dbReference>
<feature type="compositionally biased region" description="Pro residues" evidence="2">
    <location>
        <begin position="323"/>
        <end position="340"/>
    </location>
</feature>
<evidence type="ECO:0000256" key="1">
    <source>
        <dbReference type="ARBA" id="ARBA00022553"/>
    </source>
</evidence>
<dbReference type="CDD" id="cd00060">
    <property type="entry name" value="FHA"/>
    <property type="match status" value="1"/>
</dbReference>
<keyword evidence="1" id="KW-0597">Phosphoprotein</keyword>
<comment type="caution">
    <text evidence="4">The sequence shown here is derived from an EMBL/GenBank/DDBJ whole genome shotgun (WGS) entry which is preliminary data.</text>
</comment>
<feature type="compositionally biased region" description="Acidic residues" evidence="2">
    <location>
        <begin position="279"/>
        <end position="289"/>
    </location>
</feature>
<evidence type="ECO:0000313" key="5">
    <source>
        <dbReference type="Proteomes" id="UP001183585"/>
    </source>
</evidence>
<gene>
    <name evidence="4" type="ORF">J2S48_002172</name>
</gene>
<keyword evidence="5" id="KW-1185">Reference proteome</keyword>
<proteinExistence type="predicted"/>
<feature type="region of interest" description="Disordered" evidence="2">
    <location>
        <begin position="194"/>
        <end position="228"/>
    </location>
</feature>
<sequence length="591" mass="58815">MSTSDAGQRTGIRYTTGKARVIVRGDAVVVLPGEGTAADGADPAAGLWADLAVPGAGVAEVLGTLTTSAVGGLKGVPPFAVVVLTGAGTGEPASAHVVARGDGLTVTIETGDDSQTVSGAGVISWTERVVEGVTAVEVATGVSGFGSFADGLPLESGVVLAGVVRHQVVEPASSPVEHVPSLDAPTSSLVDAVPSPVEPAPSLVEPVEAAEPSVPTGGSSVSAPPVEVEGSTAGTTVEAGSETIAPMGTVTMVPASEETITPAEDNGGETPTPASAAEPAEDEGPDEDDYMHLWGATVAHGVEAAAVRPESAEEGEDEAPAPSVAPPPPPSPAPPAPAPAPAASDPVDTGADGMISGVPISGVPGWSGATPAAAHRAAAVAADAAAEADAADDDHDGHTVMSSAIADLKAAASSPSAPKFSVPANPNAPKILAVTCENGHPNPTARENCRECGSALSAEAELAPRPPLGRMVVTSGAATGGATGVRGGQVVELDRPVIVGRRPRTNNTSADQMPRLVTVSSPQQDISRSHTEISLEDWHVLVTDLATTNGTTLLRPGQPPRRLHPNEKELVSDGDVVDLGDGVTLTFEGIW</sequence>
<dbReference type="RefSeq" id="WP_274997824.1">
    <property type="nucleotide sequence ID" value="NZ_JAJQQP010000018.1"/>
</dbReference>
<evidence type="ECO:0000313" key="4">
    <source>
        <dbReference type="EMBL" id="MDR7382657.1"/>
    </source>
</evidence>
<name>A0ABU2CMW0_9MICO</name>
<dbReference type="InterPro" id="IPR008984">
    <property type="entry name" value="SMAD_FHA_dom_sf"/>
</dbReference>
<evidence type="ECO:0000259" key="3">
    <source>
        <dbReference type="PROSITE" id="PS50006"/>
    </source>
</evidence>